<feature type="transmembrane region" description="Helical" evidence="1">
    <location>
        <begin position="45"/>
        <end position="63"/>
    </location>
</feature>
<keyword evidence="1" id="KW-1133">Transmembrane helix</keyword>
<accession>A0A3M7SJN9</accession>
<sequence length="106" mass="12481">MHYRHPAKNNPKFLKSCSCSWLVIQNAIGLTFPSKSVLASTIRGNPFFINLYVASTIFLPAVMQLEYYNYLSMYYNNYLIYNYIFYKFFSCHADVHSSYSSHNYKV</sequence>
<evidence type="ECO:0000313" key="2">
    <source>
        <dbReference type="EMBL" id="RNA36094.1"/>
    </source>
</evidence>
<name>A0A3M7SJN9_BRAPC</name>
<dbReference type="EMBL" id="REGN01001244">
    <property type="protein sequence ID" value="RNA36094.1"/>
    <property type="molecule type" value="Genomic_DNA"/>
</dbReference>
<keyword evidence="3" id="KW-1185">Reference proteome</keyword>
<gene>
    <name evidence="2" type="ORF">BpHYR1_035016</name>
</gene>
<proteinExistence type="predicted"/>
<evidence type="ECO:0000256" key="1">
    <source>
        <dbReference type="SAM" id="Phobius"/>
    </source>
</evidence>
<dbReference type="AlphaFoldDB" id="A0A3M7SJN9"/>
<protein>
    <submittedName>
        <fullName evidence="2">Uncharacterized protein</fullName>
    </submittedName>
</protein>
<comment type="caution">
    <text evidence="2">The sequence shown here is derived from an EMBL/GenBank/DDBJ whole genome shotgun (WGS) entry which is preliminary data.</text>
</comment>
<organism evidence="2 3">
    <name type="scientific">Brachionus plicatilis</name>
    <name type="common">Marine rotifer</name>
    <name type="synonym">Brachionus muelleri</name>
    <dbReference type="NCBI Taxonomy" id="10195"/>
    <lineage>
        <taxon>Eukaryota</taxon>
        <taxon>Metazoa</taxon>
        <taxon>Spiralia</taxon>
        <taxon>Gnathifera</taxon>
        <taxon>Rotifera</taxon>
        <taxon>Eurotatoria</taxon>
        <taxon>Monogononta</taxon>
        <taxon>Pseudotrocha</taxon>
        <taxon>Ploima</taxon>
        <taxon>Brachionidae</taxon>
        <taxon>Brachionus</taxon>
    </lineage>
</organism>
<keyword evidence="1" id="KW-0472">Membrane</keyword>
<evidence type="ECO:0000313" key="3">
    <source>
        <dbReference type="Proteomes" id="UP000276133"/>
    </source>
</evidence>
<keyword evidence="1" id="KW-0812">Transmembrane</keyword>
<reference evidence="2 3" key="1">
    <citation type="journal article" date="2018" name="Sci. Rep.">
        <title>Genomic signatures of local adaptation to the degree of environmental predictability in rotifers.</title>
        <authorList>
            <person name="Franch-Gras L."/>
            <person name="Hahn C."/>
            <person name="Garcia-Roger E.M."/>
            <person name="Carmona M.J."/>
            <person name="Serra M."/>
            <person name="Gomez A."/>
        </authorList>
    </citation>
    <scope>NUCLEOTIDE SEQUENCE [LARGE SCALE GENOMIC DNA]</scope>
    <source>
        <strain evidence="2">HYR1</strain>
    </source>
</reference>
<dbReference type="Proteomes" id="UP000276133">
    <property type="component" value="Unassembled WGS sequence"/>
</dbReference>